<keyword evidence="1" id="KW-0732">Signal</keyword>
<dbReference type="Gene3D" id="3.90.226.10">
    <property type="entry name" value="2-enoyl-CoA Hydratase, Chain A, domain 1"/>
    <property type="match status" value="1"/>
</dbReference>
<evidence type="ECO:0000256" key="1">
    <source>
        <dbReference type="SAM" id="SignalP"/>
    </source>
</evidence>
<feature type="domain" description="Tail specific protease" evidence="2">
    <location>
        <begin position="253"/>
        <end position="427"/>
    </location>
</feature>
<reference evidence="4" key="1">
    <citation type="submission" date="2016-11" db="EMBL/GenBank/DDBJ databases">
        <authorList>
            <person name="Varghese N."/>
            <person name="Submissions S."/>
        </authorList>
    </citation>
    <scope>NUCLEOTIDE SEQUENCE [LARGE SCALE GENOMIC DNA]</scope>
    <source>
        <strain evidence="4">Sac-22</strain>
    </source>
</reference>
<feature type="signal peptide" evidence="1">
    <location>
        <begin position="1"/>
        <end position="18"/>
    </location>
</feature>
<dbReference type="InterPro" id="IPR005151">
    <property type="entry name" value="Tail-specific_protease"/>
</dbReference>
<keyword evidence="4" id="KW-1185">Reference proteome</keyword>
<dbReference type="SUPFAM" id="SSF52096">
    <property type="entry name" value="ClpP/crotonase"/>
    <property type="match status" value="1"/>
</dbReference>
<organism evidence="3 4">
    <name type="scientific">Duganella sacchari</name>
    <dbReference type="NCBI Taxonomy" id="551987"/>
    <lineage>
        <taxon>Bacteria</taxon>
        <taxon>Pseudomonadati</taxon>
        <taxon>Pseudomonadota</taxon>
        <taxon>Betaproteobacteria</taxon>
        <taxon>Burkholderiales</taxon>
        <taxon>Oxalobacteraceae</taxon>
        <taxon>Telluria group</taxon>
        <taxon>Duganella</taxon>
    </lineage>
</organism>
<dbReference type="InterPro" id="IPR029045">
    <property type="entry name" value="ClpP/crotonase-like_dom_sf"/>
</dbReference>
<dbReference type="AlphaFoldDB" id="A0A1M7KGK9"/>
<dbReference type="Proteomes" id="UP000184339">
    <property type="component" value="Unassembled WGS sequence"/>
</dbReference>
<dbReference type="Pfam" id="PF03572">
    <property type="entry name" value="Peptidase_S41"/>
    <property type="match status" value="1"/>
</dbReference>
<dbReference type="RefSeq" id="WP_229255604.1">
    <property type="nucleotide sequence ID" value="NZ_FRCX01000002.1"/>
</dbReference>
<name>A0A1M7KGK9_9BURK</name>
<gene>
    <name evidence="3" type="ORF">SAMN05192549_10298</name>
</gene>
<dbReference type="STRING" id="551987.SAMN05192549_10298"/>
<accession>A0A1M7KGK9</accession>
<dbReference type="EMBL" id="FRCX01000002">
    <property type="protein sequence ID" value="SHM64465.1"/>
    <property type="molecule type" value="Genomic_DNA"/>
</dbReference>
<feature type="chain" id="PRO_5013088008" evidence="1">
    <location>
        <begin position="19"/>
        <end position="486"/>
    </location>
</feature>
<protein>
    <submittedName>
        <fullName evidence="3">Peptidase family S41</fullName>
    </submittedName>
</protein>
<dbReference type="GO" id="GO:0008236">
    <property type="term" value="F:serine-type peptidase activity"/>
    <property type="evidence" value="ECO:0007669"/>
    <property type="project" value="InterPro"/>
</dbReference>
<evidence type="ECO:0000259" key="2">
    <source>
        <dbReference type="Pfam" id="PF03572"/>
    </source>
</evidence>
<sequence>MIRRLVAASLFAAGVAMAVEPPQTPEQWQHAAVADIAAAYQLTLDNHPGTYDPANPGFASHLAEARKLGLQLGAQVRDGAGYQAALAGFNAAIHDGHAGVEFTSPLAAQWRWPGFVAAWRGDSMYVYATVPGGPAAGSKIEQCDGQAVAKLAETNVFAYQGRSEERGSWWITAREVFTDAGNPFIQLPSVCSFSKDGKRFSMTLAWSPMDNDMLRWRQQSYNGDVLPVGLTEPRLHLYWAAMPNFQPDEPQRAAYRAMYEALRAHPERYQQADAVVIDLRGNHGGSSLWSQDFARALWGDEAVAQHERANLSKQQVWWRASAGNVAHVRWLAGMLDGQGRADIAAGVREVAKQMQLALERGDKFFVTGDKRPPAATAEVQASAFNRPVYVIVPGQCASACLDALDVFTMFPNTKLIGAPSSADSTYMEVRYQPLDSGLVRVVIPNKVYVGRPRASGQFYSPQIEVNDLEWSTENFLKVIEADLKTR</sequence>
<evidence type="ECO:0000313" key="4">
    <source>
        <dbReference type="Proteomes" id="UP000184339"/>
    </source>
</evidence>
<evidence type="ECO:0000313" key="3">
    <source>
        <dbReference type="EMBL" id="SHM64465.1"/>
    </source>
</evidence>
<dbReference type="GO" id="GO:0006508">
    <property type="term" value="P:proteolysis"/>
    <property type="evidence" value="ECO:0007669"/>
    <property type="project" value="InterPro"/>
</dbReference>
<proteinExistence type="predicted"/>